<keyword evidence="2 5" id="KW-0547">Nucleotide-binding</keyword>
<dbReference type="InterPro" id="IPR036961">
    <property type="entry name" value="Kinesin_motor_dom_sf"/>
</dbReference>
<dbReference type="GO" id="GO:0007018">
    <property type="term" value="P:microtubule-based movement"/>
    <property type="evidence" value="ECO:0007669"/>
    <property type="project" value="InterPro"/>
</dbReference>
<dbReference type="Gene3D" id="3.40.850.10">
    <property type="entry name" value="Kinesin motor domain"/>
    <property type="match status" value="1"/>
</dbReference>
<evidence type="ECO:0000313" key="8">
    <source>
        <dbReference type="Proteomes" id="UP000288716"/>
    </source>
</evidence>
<dbReference type="SMART" id="SM00129">
    <property type="entry name" value="KISc"/>
    <property type="match status" value="1"/>
</dbReference>
<dbReference type="InterPro" id="IPR027417">
    <property type="entry name" value="P-loop_NTPase"/>
</dbReference>
<feature type="binding site" evidence="5">
    <location>
        <begin position="114"/>
        <end position="121"/>
    </location>
    <ligand>
        <name>ATP</name>
        <dbReference type="ChEBI" id="CHEBI:30616"/>
    </ligand>
</feature>
<keyword evidence="5" id="KW-0505">Motor protein</keyword>
<dbReference type="AlphaFoldDB" id="A0A443RYL8"/>
<evidence type="ECO:0000256" key="1">
    <source>
        <dbReference type="ARBA" id="ARBA00004245"/>
    </source>
</evidence>
<dbReference type="GO" id="GO:0005524">
    <property type="term" value="F:ATP binding"/>
    <property type="evidence" value="ECO:0007669"/>
    <property type="project" value="UniProtKB-UniRule"/>
</dbReference>
<comment type="subcellular location">
    <subcellularLocation>
        <location evidence="1">Cytoplasm</location>
        <location evidence="1">Cytoskeleton</location>
    </subcellularLocation>
</comment>
<dbReference type="GO" id="GO:0051231">
    <property type="term" value="P:spindle elongation"/>
    <property type="evidence" value="ECO:0007669"/>
    <property type="project" value="TreeGrafter"/>
</dbReference>
<proteinExistence type="inferred from homology"/>
<evidence type="ECO:0000259" key="6">
    <source>
        <dbReference type="PROSITE" id="PS50067"/>
    </source>
</evidence>
<evidence type="ECO:0000256" key="5">
    <source>
        <dbReference type="PROSITE-ProRule" id="PRU00283"/>
    </source>
</evidence>
<name>A0A443RYL8_9ACAR</name>
<dbReference type="Pfam" id="PF00225">
    <property type="entry name" value="Kinesin"/>
    <property type="match status" value="1"/>
</dbReference>
<dbReference type="InterPro" id="IPR001752">
    <property type="entry name" value="Kinesin_motor_dom"/>
</dbReference>
<evidence type="ECO:0000256" key="4">
    <source>
        <dbReference type="ARBA" id="ARBA00023212"/>
    </source>
</evidence>
<evidence type="ECO:0000256" key="2">
    <source>
        <dbReference type="ARBA" id="ARBA00022741"/>
    </source>
</evidence>
<feature type="non-terminal residue" evidence="7">
    <location>
        <position position="190"/>
    </location>
</feature>
<keyword evidence="8" id="KW-1185">Reference proteome</keyword>
<dbReference type="InterPro" id="IPR027640">
    <property type="entry name" value="Kinesin-like_fam"/>
</dbReference>
<sequence>MDSITPLTEDPKDIVKIDGEEITANLFENMSVTPRSDNLDTYLRIRPIDEPWSSCYSLLDSNVISVKTKTKEQSYEFSKIFRETTTQEDFYKYCANPLVTKFVEGSDCLLFAYGTTSSGKSYTIRGEDTQPGIIPRILQTVFASVNVAEKPCYRRKNFRDFDELNSYEKSNELHVKQKLLDASQKLPNIN</sequence>
<dbReference type="STRING" id="299467.A0A443RYL8"/>
<dbReference type="GO" id="GO:0007052">
    <property type="term" value="P:mitotic spindle organization"/>
    <property type="evidence" value="ECO:0007669"/>
    <property type="project" value="TreeGrafter"/>
</dbReference>
<dbReference type="OrthoDB" id="6436009at2759"/>
<dbReference type="PANTHER" id="PTHR47969:SF29">
    <property type="entry name" value="KINESIN-LIKE PROTEIN"/>
    <property type="match status" value="1"/>
</dbReference>
<evidence type="ECO:0000313" key="7">
    <source>
        <dbReference type="EMBL" id="RWS20370.1"/>
    </source>
</evidence>
<dbReference type="VEuPathDB" id="VectorBase:LDEU011670"/>
<comment type="similarity">
    <text evidence="5">Belongs to the TRAFAC class myosin-kinesin ATPase superfamily. Kinesin family.</text>
</comment>
<comment type="caution">
    <text evidence="7">The sequence shown here is derived from an EMBL/GenBank/DDBJ whole genome shotgun (WGS) entry which is preliminary data.</text>
</comment>
<dbReference type="PANTHER" id="PTHR47969">
    <property type="entry name" value="CHROMOSOME-ASSOCIATED KINESIN KIF4A-RELATED"/>
    <property type="match status" value="1"/>
</dbReference>
<reference evidence="7 8" key="1">
    <citation type="journal article" date="2018" name="Gigascience">
        <title>Genomes of trombidid mites reveal novel predicted allergens and laterally-transferred genes associated with secondary metabolism.</title>
        <authorList>
            <person name="Dong X."/>
            <person name="Chaisiri K."/>
            <person name="Xia D."/>
            <person name="Armstrong S.D."/>
            <person name="Fang Y."/>
            <person name="Donnelly M.J."/>
            <person name="Kadowaki T."/>
            <person name="McGarry J.W."/>
            <person name="Darby A.C."/>
            <person name="Makepeace B.L."/>
        </authorList>
    </citation>
    <scope>NUCLEOTIDE SEQUENCE [LARGE SCALE GENOMIC DNA]</scope>
    <source>
        <strain evidence="7">UoL-UT</strain>
    </source>
</reference>
<protein>
    <recommendedName>
        <fullName evidence="6">Kinesin motor domain-containing protein</fullName>
    </recommendedName>
</protein>
<organism evidence="7 8">
    <name type="scientific">Leptotrombidium deliense</name>
    <dbReference type="NCBI Taxonomy" id="299467"/>
    <lineage>
        <taxon>Eukaryota</taxon>
        <taxon>Metazoa</taxon>
        <taxon>Ecdysozoa</taxon>
        <taxon>Arthropoda</taxon>
        <taxon>Chelicerata</taxon>
        <taxon>Arachnida</taxon>
        <taxon>Acari</taxon>
        <taxon>Acariformes</taxon>
        <taxon>Trombidiformes</taxon>
        <taxon>Prostigmata</taxon>
        <taxon>Anystina</taxon>
        <taxon>Parasitengona</taxon>
        <taxon>Trombiculoidea</taxon>
        <taxon>Trombiculidae</taxon>
        <taxon>Leptotrombidium</taxon>
    </lineage>
</organism>
<keyword evidence="4" id="KW-0206">Cytoskeleton</keyword>
<gene>
    <name evidence="7" type="ORF">B4U80_09871</name>
</gene>
<evidence type="ECO:0000256" key="3">
    <source>
        <dbReference type="ARBA" id="ARBA00022840"/>
    </source>
</evidence>
<dbReference type="GO" id="GO:0005875">
    <property type="term" value="C:microtubule associated complex"/>
    <property type="evidence" value="ECO:0007669"/>
    <property type="project" value="TreeGrafter"/>
</dbReference>
<dbReference type="Proteomes" id="UP000288716">
    <property type="component" value="Unassembled WGS sequence"/>
</dbReference>
<dbReference type="PROSITE" id="PS50067">
    <property type="entry name" value="KINESIN_MOTOR_2"/>
    <property type="match status" value="1"/>
</dbReference>
<dbReference type="EMBL" id="NCKV01018035">
    <property type="protein sequence ID" value="RWS20370.1"/>
    <property type="molecule type" value="Genomic_DNA"/>
</dbReference>
<dbReference type="GO" id="GO:0003777">
    <property type="term" value="F:microtubule motor activity"/>
    <property type="evidence" value="ECO:0007669"/>
    <property type="project" value="InterPro"/>
</dbReference>
<keyword evidence="3 5" id="KW-0067">ATP-binding</keyword>
<keyword evidence="4" id="KW-0963">Cytoplasm</keyword>
<accession>A0A443RYL8</accession>
<feature type="domain" description="Kinesin motor" evidence="6">
    <location>
        <begin position="38"/>
        <end position="190"/>
    </location>
</feature>
<dbReference type="SUPFAM" id="SSF52540">
    <property type="entry name" value="P-loop containing nucleoside triphosphate hydrolases"/>
    <property type="match status" value="1"/>
</dbReference>
<dbReference type="GO" id="GO:0008017">
    <property type="term" value="F:microtubule binding"/>
    <property type="evidence" value="ECO:0007669"/>
    <property type="project" value="InterPro"/>
</dbReference>